<dbReference type="PROSITE" id="PS50109">
    <property type="entry name" value="HIS_KIN"/>
    <property type="match status" value="1"/>
</dbReference>
<keyword evidence="7" id="KW-1133">Transmembrane helix</keyword>
<evidence type="ECO:0000259" key="8">
    <source>
        <dbReference type="PROSITE" id="PS50109"/>
    </source>
</evidence>
<dbReference type="InterPro" id="IPR003661">
    <property type="entry name" value="HisK_dim/P_dom"/>
</dbReference>
<accession>A0A0G0MBN5</accession>
<reference evidence="9 10" key="1">
    <citation type="journal article" date="2015" name="Nature">
        <title>rRNA introns, odd ribosomes, and small enigmatic genomes across a large radiation of phyla.</title>
        <authorList>
            <person name="Brown C.T."/>
            <person name="Hug L.A."/>
            <person name="Thomas B.C."/>
            <person name="Sharon I."/>
            <person name="Castelle C.J."/>
            <person name="Singh A."/>
            <person name="Wilkins M.J."/>
            <person name="Williams K.H."/>
            <person name="Banfield J.F."/>
        </authorList>
    </citation>
    <scope>NUCLEOTIDE SEQUENCE [LARGE SCALE GENOMIC DNA]</scope>
</reference>
<proteinExistence type="predicted"/>
<keyword evidence="7" id="KW-0472">Membrane</keyword>
<dbReference type="Gene3D" id="1.10.287.130">
    <property type="match status" value="1"/>
</dbReference>
<keyword evidence="5 9" id="KW-0418">Kinase</keyword>
<dbReference type="Proteomes" id="UP000033881">
    <property type="component" value="Unassembled WGS sequence"/>
</dbReference>
<protein>
    <recommendedName>
        <fullName evidence="2">histidine kinase</fullName>
        <ecNumber evidence="2">2.7.13.3</ecNumber>
    </recommendedName>
</protein>
<dbReference type="EC" id="2.7.13.3" evidence="2"/>
<dbReference type="SUPFAM" id="SSF47384">
    <property type="entry name" value="Homodimeric domain of signal transducing histidine kinase"/>
    <property type="match status" value="1"/>
</dbReference>
<dbReference type="EMBL" id="LBWB01000004">
    <property type="protein sequence ID" value="KKR01474.1"/>
    <property type="molecule type" value="Genomic_DNA"/>
</dbReference>
<gene>
    <name evidence="9" type="ORF">UT24_C0004G0037</name>
</gene>
<dbReference type="AlphaFoldDB" id="A0A0G0MBN5"/>
<evidence type="ECO:0000313" key="10">
    <source>
        <dbReference type="Proteomes" id="UP000033881"/>
    </source>
</evidence>
<dbReference type="STRING" id="1618574.UT24_C0004G0037"/>
<dbReference type="PANTHER" id="PTHR43711">
    <property type="entry name" value="TWO-COMPONENT HISTIDINE KINASE"/>
    <property type="match status" value="1"/>
</dbReference>
<name>A0A0G0MBN5_9BACT</name>
<dbReference type="InterPro" id="IPR005467">
    <property type="entry name" value="His_kinase_dom"/>
</dbReference>
<dbReference type="Pfam" id="PF00512">
    <property type="entry name" value="HisKA"/>
    <property type="match status" value="1"/>
</dbReference>
<keyword evidence="4" id="KW-0808">Transferase</keyword>
<dbReference type="PANTHER" id="PTHR43711:SF31">
    <property type="entry name" value="HISTIDINE KINASE"/>
    <property type="match status" value="1"/>
</dbReference>
<dbReference type="CDD" id="cd00082">
    <property type="entry name" value="HisKA"/>
    <property type="match status" value="1"/>
</dbReference>
<evidence type="ECO:0000256" key="2">
    <source>
        <dbReference type="ARBA" id="ARBA00012438"/>
    </source>
</evidence>
<dbReference type="GO" id="GO:0000155">
    <property type="term" value="F:phosphorelay sensor kinase activity"/>
    <property type="evidence" value="ECO:0007669"/>
    <property type="project" value="InterPro"/>
</dbReference>
<dbReference type="SUPFAM" id="SSF55874">
    <property type="entry name" value="ATPase domain of HSP90 chaperone/DNA topoisomerase II/histidine kinase"/>
    <property type="match status" value="1"/>
</dbReference>
<evidence type="ECO:0000256" key="7">
    <source>
        <dbReference type="SAM" id="Phobius"/>
    </source>
</evidence>
<sequence length="448" mass="49734">MSLSIKIVEKLKGIKKPVLAIYPVIIIITIPSLLIINTIWNLKSFNRDANFIVRHQALSIAEVLTPIIKEKISSPNDLKRLLNEADASNEDVISAALLKEEDGDFSIYVSTREDDSQEGEMAALNQLAKGFNQPIAGLTYDPNLQKDVWNVIVPVVNEENGNFFLKIVLDTKSVSEILSRTTKDSVVILVLLVVVTIILIANHFVFYLRSLKTKQLEELDRLKDEFISIAAHELRAPMTALIGYLELLRGKIAPSEVEKIKPDLEILNSLIGDLDGLINELLDVSRIEQGRFQVNLVDVKVEEVIEKVVNVMLPQARQKGLDVVFAKVDLPSIKSDPDRLRQVFTNIISNSIKYTLEGRVNVSANLEGKFIKIVVKDTGIGIPGEELTKLFSKFHRVQDKKTIEVRGTGLGLWITKQIVEILGGRIGVESIYGTGTSVIITLPVGSSS</sequence>
<keyword evidence="7" id="KW-0812">Transmembrane</keyword>
<evidence type="ECO:0000256" key="3">
    <source>
        <dbReference type="ARBA" id="ARBA00022553"/>
    </source>
</evidence>
<dbReference type="InterPro" id="IPR036097">
    <property type="entry name" value="HisK_dim/P_sf"/>
</dbReference>
<evidence type="ECO:0000256" key="5">
    <source>
        <dbReference type="ARBA" id="ARBA00022777"/>
    </source>
</evidence>
<dbReference type="Pfam" id="PF02518">
    <property type="entry name" value="HATPase_c"/>
    <property type="match status" value="1"/>
</dbReference>
<keyword evidence="3" id="KW-0597">Phosphoprotein</keyword>
<feature type="transmembrane region" description="Helical" evidence="7">
    <location>
        <begin position="20"/>
        <end position="40"/>
    </location>
</feature>
<organism evidence="9 10">
    <name type="scientific">Candidatus Woesebacteria bacterium GW2011_GWB1_39_12</name>
    <dbReference type="NCBI Taxonomy" id="1618574"/>
    <lineage>
        <taxon>Bacteria</taxon>
        <taxon>Candidatus Woeseibacteriota</taxon>
    </lineage>
</organism>
<keyword evidence="6" id="KW-0902">Two-component regulatory system</keyword>
<dbReference type="SMART" id="SM00387">
    <property type="entry name" value="HATPase_c"/>
    <property type="match status" value="1"/>
</dbReference>
<evidence type="ECO:0000313" key="9">
    <source>
        <dbReference type="EMBL" id="KKR01474.1"/>
    </source>
</evidence>
<dbReference type="FunFam" id="3.30.565.10:FF:000006">
    <property type="entry name" value="Sensor histidine kinase WalK"/>
    <property type="match status" value="1"/>
</dbReference>
<evidence type="ECO:0000256" key="1">
    <source>
        <dbReference type="ARBA" id="ARBA00000085"/>
    </source>
</evidence>
<dbReference type="InterPro" id="IPR003594">
    <property type="entry name" value="HATPase_dom"/>
</dbReference>
<comment type="caution">
    <text evidence="9">The sequence shown here is derived from an EMBL/GenBank/DDBJ whole genome shotgun (WGS) entry which is preliminary data.</text>
</comment>
<dbReference type="InterPro" id="IPR004358">
    <property type="entry name" value="Sig_transdc_His_kin-like_C"/>
</dbReference>
<feature type="domain" description="Histidine kinase" evidence="8">
    <location>
        <begin position="229"/>
        <end position="446"/>
    </location>
</feature>
<evidence type="ECO:0000256" key="4">
    <source>
        <dbReference type="ARBA" id="ARBA00022679"/>
    </source>
</evidence>
<dbReference type="InterPro" id="IPR036890">
    <property type="entry name" value="HATPase_C_sf"/>
</dbReference>
<evidence type="ECO:0000256" key="6">
    <source>
        <dbReference type="ARBA" id="ARBA00023012"/>
    </source>
</evidence>
<dbReference type="InterPro" id="IPR050736">
    <property type="entry name" value="Sensor_HK_Regulatory"/>
</dbReference>
<feature type="transmembrane region" description="Helical" evidence="7">
    <location>
        <begin position="186"/>
        <end position="208"/>
    </location>
</feature>
<comment type="catalytic activity">
    <reaction evidence="1">
        <text>ATP + protein L-histidine = ADP + protein N-phospho-L-histidine.</text>
        <dbReference type="EC" id="2.7.13.3"/>
    </reaction>
</comment>
<dbReference type="PRINTS" id="PR00344">
    <property type="entry name" value="BCTRLSENSOR"/>
</dbReference>
<dbReference type="Gene3D" id="3.30.565.10">
    <property type="entry name" value="Histidine kinase-like ATPase, C-terminal domain"/>
    <property type="match status" value="1"/>
</dbReference>
<dbReference type="SMART" id="SM00388">
    <property type="entry name" value="HisKA"/>
    <property type="match status" value="1"/>
</dbReference>